<evidence type="ECO:0000313" key="2">
    <source>
        <dbReference type="EMBL" id="GAA0741637.1"/>
    </source>
</evidence>
<evidence type="ECO:0000259" key="1">
    <source>
        <dbReference type="PROSITE" id="PS50943"/>
    </source>
</evidence>
<protein>
    <recommendedName>
        <fullName evidence="1">HTH cro/C1-type domain-containing protein</fullName>
    </recommendedName>
</protein>
<gene>
    <name evidence="2" type="ORF">GCM10008906_23040</name>
</gene>
<dbReference type="CDD" id="cd00093">
    <property type="entry name" value="HTH_XRE"/>
    <property type="match status" value="1"/>
</dbReference>
<keyword evidence="3" id="KW-1185">Reference proteome</keyword>
<proteinExistence type="predicted"/>
<dbReference type="PROSITE" id="PS50943">
    <property type="entry name" value="HTH_CROC1"/>
    <property type="match status" value="1"/>
</dbReference>
<name>A0ABP3USE2_9CLOT</name>
<dbReference type="Gene3D" id="1.10.260.40">
    <property type="entry name" value="lambda repressor-like DNA-binding domains"/>
    <property type="match status" value="1"/>
</dbReference>
<dbReference type="SUPFAM" id="SSF47413">
    <property type="entry name" value="lambda repressor-like DNA-binding domains"/>
    <property type="match status" value="1"/>
</dbReference>
<evidence type="ECO:0000313" key="3">
    <source>
        <dbReference type="Proteomes" id="UP001501510"/>
    </source>
</evidence>
<accession>A0ABP3USE2</accession>
<dbReference type="RefSeq" id="WP_343761740.1">
    <property type="nucleotide sequence ID" value="NZ_BAAACG010000010.1"/>
</dbReference>
<reference evidence="3" key="1">
    <citation type="journal article" date="2019" name="Int. J. Syst. Evol. Microbiol.">
        <title>The Global Catalogue of Microorganisms (GCM) 10K type strain sequencing project: providing services to taxonomists for standard genome sequencing and annotation.</title>
        <authorList>
            <consortium name="The Broad Institute Genomics Platform"/>
            <consortium name="The Broad Institute Genome Sequencing Center for Infectious Disease"/>
            <person name="Wu L."/>
            <person name="Ma J."/>
        </authorList>
    </citation>
    <scope>NUCLEOTIDE SEQUENCE [LARGE SCALE GENOMIC DNA]</scope>
    <source>
        <strain evidence="3">JCM 1407</strain>
    </source>
</reference>
<dbReference type="InterPro" id="IPR010982">
    <property type="entry name" value="Lambda_DNA-bd_dom_sf"/>
</dbReference>
<sequence>MEKLFNDLPWYTKIHVLRVIKGWNQTEAASKCLTNQKGYWLWENGRNYPRLLSRKSIAKAYGLEIEDIFSNCDCVVA</sequence>
<feature type="domain" description="HTH cro/C1-type" evidence="1">
    <location>
        <begin position="14"/>
        <end position="68"/>
    </location>
</feature>
<dbReference type="EMBL" id="BAAACG010000010">
    <property type="protein sequence ID" value="GAA0741637.1"/>
    <property type="molecule type" value="Genomic_DNA"/>
</dbReference>
<dbReference type="Proteomes" id="UP001501510">
    <property type="component" value="Unassembled WGS sequence"/>
</dbReference>
<comment type="caution">
    <text evidence="2">The sequence shown here is derived from an EMBL/GenBank/DDBJ whole genome shotgun (WGS) entry which is preliminary data.</text>
</comment>
<organism evidence="2 3">
    <name type="scientific">Clostridium oceanicum</name>
    <dbReference type="NCBI Taxonomy" id="1543"/>
    <lineage>
        <taxon>Bacteria</taxon>
        <taxon>Bacillati</taxon>
        <taxon>Bacillota</taxon>
        <taxon>Clostridia</taxon>
        <taxon>Eubacteriales</taxon>
        <taxon>Clostridiaceae</taxon>
        <taxon>Clostridium</taxon>
    </lineage>
</organism>
<dbReference type="InterPro" id="IPR001387">
    <property type="entry name" value="Cro/C1-type_HTH"/>
</dbReference>